<dbReference type="GO" id="GO:0006508">
    <property type="term" value="P:proteolysis"/>
    <property type="evidence" value="ECO:0007669"/>
    <property type="project" value="UniProtKB-KW"/>
</dbReference>
<dbReference type="PROSITE" id="PS51892">
    <property type="entry name" value="SUBTILASE"/>
    <property type="match status" value="1"/>
</dbReference>
<dbReference type="InterPro" id="IPR036852">
    <property type="entry name" value="Peptidase_S8/S53_dom_sf"/>
</dbReference>
<dbReference type="GO" id="GO:0008233">
    <property type="term" value="F:peptidase activity"/>
    <property type="evidence" value="ECO:0007669"/>
    <property type="project" value="UniProtKB-KW"/>
</dbReference>
<dbReference type="PRINTS" id="PR00723">
    <property type="entry name" value="SUBTILISIN"/>
</dbReference>
<feature type="active site" description="Charge relay system" evidence="5">
    <location>
        <position position="114"/>
    </location>
</feature>
<evidence type="ECO:0000256" key="6">
    <source>
        <dbReference type="SAM" id="MobiDB-lite"/>
    </source>
</evidence>
<dbReference type="PANTHER" id="PTHR43399">
    <property type="entry name" value="SUBTILISIN-RELATED"/>
    <property type="match status" value="1"/>
</dbReference>
<keyword evidence="7" id="KW-0472">Membrane</keyword>
<keyword evidence="11" id="KW-1185">Reference proteome</keyword>
<keyword evidence="7" id="KW-1133">Transmembrane helix</keyword>
<name>A0ABQ3RGM9_STRRR</name>
<dbReference type="EMBL" id="BNEA01000015">
    <property type="protein sequence ID" value="GHI54962.1"/>
    <property type="molecule type" value="Genomic_DNA"/>
</dbReference>
<feature type="region of interest" description="Disordered" evidence="6">
    <location>
        <begin position="337"/>
        <end position="398"/>
    </location>
</feature>
<evidence type="ECO:0000313" key="11">
    <source>
        <dbReference type="Proteomes" id="UP000646738"/>
    </source>
</evidence>
<evidence type="ECO:0000259" key="9">
    <source>
        <dbReference type="Pfam" id="PF00082"/>
    </source>
</evidence>
<evidence type="ECO:0000256" key="7">
    <source>
        <dbReference type="SAM" id="Phobius"/>
    </source>
</evidence>
<comment type="caution">
    <text evidence="10">The sequence shown here is derived from an EMBL/GenBank/DDBJ whole genome shotgun (WGS) entry which is preliminary data.</text>
</comment>
<evidence type="ECO:0000256" key="3">
    <source>
        <dbReference type="ARBA" id="ARBA00022801"/>
    </source>
</evidence>
<dbReference type="InterPro" id="IPR023827">
    <property type="entry name" value="Peptidase_S8_Asp-AS"/>
</dbReference>
<evidence type="ECO:0000256" key="2">
    <source>
        <dbReference type="ARBA" id="ARBA00022670"/>
    </source>
</evidence>
<dbReference type="InterPro" id="IPR051048">
    <property type="entry name" value="Peptidase_S8/S53_subtilisin"/>
</dbReference>
<evidence type="ECO:0000313" key="10">
    <source>
        <dbReference type="EMBL" id="GHI54962.1"/>
    </source>
</evidence>
<dbReference type="InterPro" id="IPR015500">
    <property type="entry name" value="Peptidase_S8_subtilisin-rel"/>
</dbReference>
<evidence type="ECO:0000256" key="8">
    <source>
        <dbReference type="SAM" id="SignalP"/>
    </source>
</evidence>
<dbReference type="PROSITE" id="PS00136">
    <property type="entry name" value="SUBTILASE_ASP"/>
    <property type="match status" value="1"/>
</dbReference>
<comment type="similarity">
    <text evidence="1 5">Belongs to the peptidase S8 family.</text>
</comment>
<dbReference type="SUPFAM" id="SSF52743">
    <property type="entry name" value="Subtilisin-like"/>
    <property type="match status" value="1"/>
</dbReference>
<organism evidence="10 11">
    <name type="scientific">Streptomyces rubradiris</name>
    <name type="common">Streptomyces achromogenes subsp. rubradiris</name>
    <dbReference type="NCBI Taxonomy" id="285531"/>
    <lineage>
        <taxon>Bacteria</taxon>
        <taxon>Bacillati</taxon>
        <taxon>Actinomycetota</taxon>
        <taxon>Actinomycetes</taxon>
        <taxon>Kitasatosporales</taxon>
        <taxon>Streptomycetaceae</taxon>
        <taxon>Streptomyces</taxon>
    </lineage>
</organism>
<evidence type="ECO:0000256" key="1">
    <source>
        <dbReference type="ARBA" id="ARBA00011073"/>
    </source>
</evidence>
<dbReference type="Gene3D" id="3.40.50.200">
    <property type="entry name" value="Peptidase S8/S53 domain"/>
    <property type="match status" value="1"/>
</dbReference>
<keyword evidence="2 5" id="KW-0645">Protease</keyword>
<protein>
    <submittedName>
        <fullName evidence="10">Type VII secretion-associated serine protease</fullName>
    </submittedName>
</protein>
<feature type="active site" description="Charge relay system" evidence="5">
    <location>
        <position position="80"/>
    </location>
</feature>
<keyword evidence="7" id="KW-0812">Transmembrane</keyword>
<feature type="active site" description="Charge relay system" evidence="5">
    <location>
        <position position="276"/>
    </location>
</feature>
<feature type="signal peptide" evidence="8">
    <location>
        <begin position="1"/>
        <end position="46"/>
    </location>
</feature>
<evidence type="ECO:0000256" key="5">
    <source>
        <dbReference type="PROSITE-ProRule" id="PRU01240"/>
    </source>
</evidence>
<reference evidence="11" key="1">
    <citation type="submission" date="2023-07" db="EMBL/GenBank/DDBJ databases">
        <title>Whole genome shotgun sequence of Streptomyces achromogenes subsp. rubradiris NBRC 14000.</title>
        <authorList>
            <person name="Komaki H."/>
            <person name="Tamura T."/>
        </authorList>
    </citation>
    <scope>NUCLEOTIDE SEQUENCE [LARGE SCALE GENOMIC DNA]</scope>
    <source>
        <strain evidence="11">NBRC 14000</strain>
    </source>
</reference>
<dbReference type="InterPro" id="IPR000209">
    <property type="entry name" value="Peptidase_S8/S53_dom"/>
</dbReference>
<gene>
    <name evidence="10" type="ORF">Srubr_48080</name>
</gene>
<dbReference type="PANTHER" id="PTHR43399:SF4">
    <property type="entry name" value="CELL WALL-ASSOCIATED PROTEASE"/>
    <property type="match status" value="1"/>
</dbReference>
<dbReference type="Proteomes" id="UP000646738">
    <property type="component" value="Unassembled WGS sequence"/>
</dbReference>
<sequence length="430" mass="44492">MKPGTGRRGTRTALFTRRNARRLSAVCSVLGTLVIASAGLAPGAAAADDVQSKQWYLDAMGADEIWEHSTGKGVKVAVVDTGVNPNTPSLKGQVLVDEVPKTAKYHVTQDYDGHGTSMAEIIAGTGAGGGIKGLAPQAKIIPIRVGLDQLKDQDERAKSLTSAKAIRAAADSDAKIINMSFGSEYYESEEEDAVKYAASKGKLLFASVGNDGARGNKRSYPAGNPYAVGVAAIDKTGTVGKFSTYGNDADLAAPGLDIPGWCDNTFTKYCSTEGTSPAAAIASASAALIWSAHPDWTANQVLRSLIDTAVRKWPKDEPSKYLGYGVVRPRRVLIDKDINPGPANRDPLAAENGADPDEDITAAVSPSTAPSGTPSKPAEKADPASGPTAAAAKDADSGSDTQTWVIIGAVAAVLVIGGAGFAVLRARRNA</sequence>
<evidence type="ECO:0000256" key="4">
    <source>
        <dbReference type="ARBA" id="ARBA00022825"/>
    </source>
</evidence>
<feature type="compositionally biased region" description="Low complexity" evidence="6">
    <location>
        <begin position="383"/>
        <end position="398"/>
    </location>
</feature>
<feature type="compositionally biased region" description="Polar residues" evidence="6">
    <location>
        <begin position="364"/>
        <end position="374"/>
    </location>
</feature>
<keyword evidence="3 5" id="KW-0378">Hydrolase</keyword>
<keyword evidence="4 5" id="KW-0720">Serine protease</keyword>
<accession>A0ABQ3RGM9</accession>
<keyword evidence="8" id="KW-0732">Signal</keyword>
<feature type="domain" description="Peptidase S8/S53" evidence="9">
    <location>
        <begin position="71"/>
        <end position="325"/>
    </location>
</feature>
<feature type="transmembrane region" description="Helical" evidence="7">
    <location>
        <begin position="404"/>
        <end position="424"/>
    </location>
</feature>
<feature type="chain" id="PRO_5047127015" evidence="8">
    <location>
        <begin position="47"/>
        <end position="430"/>
    </location>
</feature>
<dbReference type="Pfam" id="PF00082">
    <property type="entry name" value="Peptidase_S8"/>
    <property type="match status" value="1"/>
</dbReference>
<proteinExistence type="inferred from homology"/>